<dbReference type="Proteomes" id="UP001056218">
    <property type="component" value="Chromosome"/>
</dbReference>
<accession>A0ABY4TK54</accession>
<evidence type="ECO:0000313" key="4">
    <source>
        <dbReference type="EMBL" id="URN40871.1"/>
    </source>
</evidence>
<protein>
    <submittedName>
        <fullName evidence="4">SAP domain-containing protein</fullName>
    </submittedName>
</protein>
<sequence>MNRYTILKVLCFIFSLLFAISFLVTAKAATQFAQYVIGTMIFLVPSILLIKIGLWASKKEKDKKLKVDPDYYNKKAELKEAKAMENINKIKSGTDTPYKNNNLPETYTKKSPEKETDRSYNPKFHRTESEKELDFNFFFKYKNEIEKYENLIYAFMESNFIEDTVKSILAFDDFKKFCFSKGKGGKLYFEDSWLNCHNSNNARFSYRDRIVENLDNIYEYCLELPTANLYDYLCFESLKVDELKNLLRENNLKLSGKKTELIDRLITNNINPTIDSITKSNLDLKEDIIRKNLDYITDNKELINLLLDEDLI</sequence>
<evidence type="ECO:0000259" key="3">
    <source>
        <dbReference type="PROSITE" id="PS50800"/>
    </source>
</evidence>
<dbReference type="RefSeq" id="WP_250341684.1">
    <property type="nucleotide sequence ID" value="NZ_CP097885.1"/>
</dbReference>
<dbReference type="Pfam" id="PF02037">
    <property type="entry name" value="SAP"/>
    <property type="match status" value="1"/>
</dbReference>
<dbReference type="InterPro" id="IPR003034">
    <property type="entry name" value="SAP_dom"/>
</dbReference>
<keyword evidence="5" id="KW-1185">Reference proteome</keyword>
<evidence type="ECO:0000313" key="5">
    <source>
        <dbReference type="Proteomes" id="UP001056218"/>
    </source>
</evidence>
<dbReference type="SMART" id="SM00513">
    <property type="entry name" value="SAP"/>
    <property type="match status" value="1"/>
</dbReference>
<evidence type="ECO:0000256" key="1">
    <source>
        <dbReference type="SAM" id="MobiDB-lite"/>
    </source>
</evidence>
<keyword evidence="2" id="KW-1133">Transmembrane helix</keyword>
<dbReference type="EMBL" id="CP097885">
    <property type="protein sequence ID" value="URN40871.1"/>
    <property type="molecule type" value="Genomic_DNA"/>
</dbReference>
<dbReference type="PROSITE" id="PS50800">
    <property type="entry name" value="SAP"/>
    <property type="match status" value="1"/>
</dbReference>
<gene>
    <name evidence="4" type="ORF">M9426_06350</name>
</gene>
<organism evidence="4 5">
    <name type="scientific">Peptoniphilus genitalis</name>
    <dbReference type="NCBI Taxonomy" id="3036303"/>
    <lineage>
        <taxon>Bacteria</taxon>
        <taxon>Bacillati</taxon>
        <taxon>Bacillota</taxon>
        <taxon>Tissierellia</taxon>
        <taxon>Tissierellales</taxon>
        <taxon>Peptoniphilaceae</taxon>
        <taxon>Peptoniphilus</taxon>
    </lineage>
</organism>
<feature type="transmembrane region" description="Helical" evidence="2">
    <location>
        <begin position="36"/>
        <end position="56"/>
    </location>
</feature>
<dbReference type="SUPFAM" id="SSF68906">
    <property type="entry name" value="SAP domain"/>
    <property type="match status" value="1"/>
</dbReference>
<evidence type="ECO:0000256" key="2">
    <source>
        <dbReference type="SAM" id="Phobius"/>
    </source>
</evidence>
<keyword evidence="2" id="KW-0812">Transmembrane</keyword>
<feature type="compositionally biased region" description="Basic and acidic residues" evidence="1">
    <location>
        <begin position="107"/>
        <end position="121"/>
    </location>
</feature>
<feature type="domain" description="SAP" evidence="3">
    <location>
        <begin position="235"/>
        <end position="269"/>
    </location>
</feature>
<feature type="region of interest" description="Disordered" evidence="1">
    <location>
        <begin position="92"/>
        <end position="121"/>
    </location>
</feature>
<reference evidence="4 5" key="1">
    <citation type="submission" date="2022-05" db="EMBL/GenBank/DDBJ databases">
        <title>Identification of Peptoniphilus vaginalis-like Bacteria, Peptoniphilus septimus sp. nov. from Blood Cultures in a Cervical Cancer Patient receiving Chemotherapy: Case and Implications.</title>
        <authorList>
            <person name="Zhan X.-Y."/>
        </authorList>
    </citation>
    <scope>NUCLEOTIDE SEQUENCE [LARGE SCALE GENOMIC DNA]</scope>
    <source>
        <strain evidence="4 5">SAHP1</strain>
    </source>
</reference>
<keyword evidence="2" id="KW-0472">Membrane</keyword>
<feature type="compositionally biased region" description="Polar residues" evidence="1">
    <location>
        <begin position="92"/>
        <end position="105"/>
    </location>
</feature>
<dbReference type="Gene3D" id="1.10.720.30">
    <property type="entry name" value="SAP domain"/>
    <property type="match status" value="1"/>
</dbReference>
<name>A0ABY4TK54_9FIRM</name>
<dbReference type="InterPro" id="IPR036361">
    <property type="entry name" value="SAP_dom_sf"/>
</dbReference>
<proteinExistence type="predicted"/>